<dbReference type="EMBL" id="ALNZ01000032">
    <property type="protein sequence ID" value="EKV56359.1"/>
    <property type="molecule type" value="Genomic_DNA"/>
</dbReference>
<sequence>MEKEEKKDLRIIKTQKLIKDSLLELLKNSSLKDISVTEICEKAMVNRVTFYDHFNNKEELLNSIIDDIKEDIIKELKKDNSIYDFKKNHRKILEKVLNYFDDNRQYFNVSLIDSNNTLLFVSSLYKIFLEYLGETMKSKNAENTKIMSQFFSGALVSVILCWVKDDNNKKIKKEDLLNNICALLDKSLK</sequence>
<name>A0A2U4F096_9SPIR</name>
<dbReference type="Pfam" id="PF00440">
    <property type="entry name" value="TetR_N"/>
    <property type="match status" value="1"/>
</dbReference>
<dbReference type="OrthoDB" id="9810250at2"/>
<feature type="domain" description="HTH tetR-type" evidence="3">
    <location>
        <begin position="12"/>
        <end position="72"/>
    </location>
</feature>
<dbReference type="STRING" id="1289135.A966_10957"/>
<reference evidence="4 5" key="1">
    <citation type="submission" date="2012-07" db="EMBL/GenBank/DDBJ databases">
        <title>Genome sequence of Brachyspira sp. 30446, isolated from a pig with mucohaemorrhagic colitis.</title>
        <authorList>
            <person name="Rubin J.E."/>
            <person name="Fernando C."/>
            <person name="Harding J.C.S."/>
            <person name="Hill J.E."/>
        </authorList>
    </citation>
    <scope>NUCLEOTIDE SEQUENCE [LARGE SCALE GENOMIC DNA]</scope>
    <source>
        <strain evidence="4 5">30446</strain>
    </source>
</reference>
<dbReference type="InterPro" id="IPR039532">
    <property type="entry name" value="TetR_C_Firmicutes"/>
</dbReference>
<dbReference type="GO" id="GO:0003677">
    <property type="term" value="F:DNA binding"/>
    <property type="evidence" value="ECO:0007669"/>
    <property type="project" value="UniProtKB-UniRule"/>
</dbReference>
<evidence type="ECO:0000313" key="5">
    <source>
        <dbReference type="Proteomes" id="UP000011663"/>
    </source>
</evidence>
<evidence type="ECO:0000313" key="4">
    <source>
        <dbReference type="EMBL" id="EKV56359.1"/>
    </source>
</evidence>
<dbReference type="AlphaFoldDB" id="A0A2U4F096"/>
<dbReference type="GeneID" id="66488595"/>
<evidence type="ECO:0000259" key="3">
    <source>
        <dbReference type="PROSITE" id="PS50977"/>
    </source>
</evidence>
<gene>
    <name evidence="4" type="ORF">A966_10957</name>
</gene>
<evidence type="ECO:0000256" key="2">
    <source>
        <dbReference type="PROSITE-ProRule" id="PRU00335"/>
    </source>
</evidence>
<dbReference type="SUPFAM" id="SSF46689">
    <property type="entry name" value="Homeodomain-like"/>
    <property type="match status" value="1"/>
</dbReference>
<dbReference type="RefSeq" id="WP_008725315.1">
    <property type="nucleotide sequence ID" value="NZ_JH994111.1"/>
</dbReference>
<keyword evidence="1 2" id="KW-0238">DNA-binding</keyword>
<dbReference type="Pfam" id="PF14278">
    <property type="entry name" value="TetR_C_8"/>
    <property type="match status" value="1"/>
</dbReference>
<dbReference type="InterPro" id="IPR001647">
    <property type="entry name" value="HTH_TetR"/>
</dbReference>
<dbReference type="PANTHER" id="PTHR43479">
    <property type="entry name" value="ACREF/ENVCD OPERON REPRESSOR-RELATED"/>
    <property type="match status" value="1"/>
</dbReference>
<dbReference type="Gene3D" id="1.10.357.10">
    <property type="entry name" value="Tetracycline Repressor, domain 2"/>
    <property type="match status" value="1"/>
</dbReference>
<dbReference type="PROSITE" id="PS50977">
    <property type="entry name" value="HTH_TETR_2"/>
    <property type="match status" value="1"/>
</dbReference>
<protein>
    <submittedName>
        <fullName evidence="4">TetR family transcriptional regulator</fullName>
    </submittedName>
</protein>
<dbReference type="Proteomes" id="UP000011663">
    <property type="component" value="Unassembled WGS sequence"/>
</dbReference>
<organism evidence="4 5">
    <name type="scientific">Brachyspira hampsonii 30446</name>
    <dbReference type="NCBI Taxonomy" id="1289135"/>
    <lineage>
        <taxon>Bacteria</taxon>
        <taxon>Pseudomonadati</taxon>
        <taxon>Spirochaetota</taxon>
        <taxon>Spirochaetia</taxon>
        <taxon>Brachyspirales</taxon>
        <taxon>Brachyspiraceae</taxon>
        <taxon>Brachyspira</taxon>
    </lineage>
</organism>
<accession>A0A2U4F096</accession>
<proteinExistence type="predicted"/>
<dbReference type="InterPro" id="IPR050624">
    <property type="entry name" value="HTH-type_Tx_Regulator"/>
</dbReference>
<feature type="DNA-binding region" description="H-T-H motif" evidence="2">
    <location>
        <begin position="35"/>
        <end position="54"/>
    </location>
</feature>
<dbReference type="PANTHER" id="PTHR43479:SF7">
    <property type="entry name" value="TETR-FAMILY TRANSCRIPTIONAL REGULATOR"/>
    <property type="match status" value="1"/>
</dbReference>
<dbReference type="InterPro" id="IPR009057">
    <property type="entry name" value="Homeodomain-like_sf"/>
</dbReference>
<comment type="caution">
    <text evidence="4">The sequence shown here is derived from an EMBL/GenBank/DDBJ whole genome shotgun (WGS) entry which is preliminary data.</text>
</comment>
<evidence type="ECO:0000256" key="1">
    <source>
        <dbReference type="ARBA" id="ARBA00023125"/>
    </source>
</evidence>